<organism evidence="3 4">
    <name type="scientific">Lunasporangiospora selenospora</name>
    <dbReference type="NCBI Taxonomy" id="979761"/>
    <lineage>
        <taxon>Eukaryota</taxon>
        <taxon>Fungi</taxon>
        <taxon>Fungi incertae sedis</taxon>
        <taxon>Mucoromycota</taxon>
        <taxon>Mortierellomycotina</taxon>
        <taxon>Mortierellomycetes</taxon>
        <taxon>Mortierellales</taxon>
        <taxon>Mortierellaceae</taxon>
        <taxon>Lunasporangiospora</taxon>
    </lineage>
</organism>
<feature type="compositionally biased region" description="Low complexity" evidence="2">
    <location>
        <begin position="128"/>
        <end position="137"/>
    </location>
</feature>
<sequence length="528" mass="57284">MPQKTPSTKPLANAATDMSRHKPDIKPTSRNNAPSSSHTPNPVHTQGSSPRSDAVPLSPRARVSSPHASDTITSSKAITGAVPDTMSQPVAALFGATKSAVQSLPTPPLGNVNIDGNNIRQSTMFLLQQQRQQQQQRPLSSKTPISSDITPDINRSQKRGVDGNSNDVTQSVLSLDQQRSDWIANTNTLASAGTATGYSTRAKDIAADALSRSRSGSPMSMSSTMSVAADDGRHTEPASLNASATITDYNTPSHRPVEQPPVPWSKAGSATREFMEVDRNHINPPTLATEPGNQLKVATSAAGIQDDFLVPSRRDSVSSSAVQVPKKSMSLEPSAIAATTMASPLRSVQMDPLATSMLPSSFLRSGTPLPSTTSTMSVFGNQEIVREMSWMREEMVQYRIQMAELKSIIESEYRQRKILEERLTSYATQLSDAKLESMMKDTELRRGEAMMMMVKAQGEIQEVRESVAKARQERAEARERAAVAEAENYRLQKLLQSKELMLGAMTPIKLMSHQDATLEPVSGSNLDQ</sequence>
<proteinExistence type="predicted"/>
<feature type="region of interest" description="Disordered" evidence="2">
    <location>
        <begin position="128"/>
        <end position="168"/>
    </location>
</feature>
<evidence type="ECO:0000313" key="3">
    <source>
        <dbReference type="EMBL" id="KAF9585643.1"/>
    </source>
</evidence>
<feature type="compositionally biased region" description="Polar residues" evidence="2">
    <location>
        <begin position="1"/>
        <end position="10"/>
    </location>
</feature>
<feature type="compositionally biased region" description="Basic and acidic residues" evidence="2">
    <location>
        <begin position="18"/>
        <end position="27"/>
    </location>
</feature>
<comment type="caution">
    <text evidence="3">The sequence shown here is derived from an EMBL/GenBank/DDBJ whole genome shotgun (WGS) entry which is preliminary data.</text>
</comment>
<evidence type="ECO:0000256" key="1">
    <source>
        <dbReference type="SAM" id="Coils"/>
    </source>
</evidence>
<gene>
    <name evidence="3" type="ORF">BGW38_001397</name>
</gene>
<reference evidence="3" key="1">
    <citation type="journal article" date="2020" name="Fungal Divers.">
        <title>Resolving the Mortierellaceae phylogeny through synthesis of multi-gene phylogenetics and phylogenomics.</title>
        <authorList>
            <person name="Vandepol N."/>
            <person name="Liber J."/>
            <person name="Desiro A."/>
            <person name="Na H."/>
            <person name="Kennedy M."/>
            <person name="Barry K."/>
            <person name="Grigoriev I.V."/>
            <person name="Miller A.N."/>
            <person name="O'Donnell K."/>
            <person name="Stajich J.E."/>
            <person name="Bonito G."/>
        </authorList>
    </citation>
    <scope>NUCLEOTIDE SEQUENCE</scope>
    <source>
        <strain evidence="3">KOD1015</strain>
    </source>
</reference>
<protein>
    <submittedName>
        <fullName evidence="3">Uncharacterized protein</fullName>
    </submittedName>
</protein>
<evidence type="ECO:0000256" key="2">
    <source>
        <dbReference type="SAM" id="MobiDB-lite"/>
    </source>
</evidence>
<feature type="compositionally biased region" description="Low complexity" evidence="2">
    <location>
        <begin position="212"/>
        <end position="226"/>
    </location>
</feature>
<dbReference type="EMBL" id="JAABOA010000144">
    <property type="protein sequence ID" value="KAF9585643.1"/>
    <property type="molecule type" value="Genomic_DNA"/>
</dbReference>
<feature type="compositionally biased region" description="Polar residues" evidence="2">
    <location>
        <begin position="138"/>
        <end position="149"/>
    </location>
</feature>
<keyword evidence="4" id="KW-1185">Reference proteome</keyword>
<dbReference type="AlphaFoldDB" id="A0A9P6G1Q2"/>
<dbReference type="Proteomes" id="UP000780801">
    <property type="component" value="Unassembled WGS sequence"/>
</dbReference>
<name>A0A9P6G1Q2_9FUNG</name>
<feature type="compositionally biased region" description="Polar residues" evidence="2">
    <location>
        <begin position="28"/>
        <end position="51"/>
    </location>
</feature>
<feature type="compositionally biased region" description="Polar residues" evidence="2">
    <location>
        <begin position="238"/>
        <end position="253"/>
    </location>
</feature>
<keyword evidence="1" id="KW-0175">Coiled coil</keyword>
<accession>A0A9P6G1Q2</accession>
<feature type="compositionally biased region" description="Polar residues" evidence="2">
    <location>
        <begin position="66"/>
        <end position="77"/>
    </location>
</feature>
<feature type="coiled-coil region" evidence="1">
    <location>
        <begin position="402"/>
        <end position="494"/>
    </location>
</feature>
<evidence type="ECO:0000313" key="4">
    <source>
        <dbReference type="Proteomes" id="UP000780801"/>
    </source>
</evidence>
<feature type="region of interest" description="Disordered" evidence="2">
    <location>
        <begin position="209"/>
        <end position="267"/>
    </location>
</feature>
<feature type="region of interest" description="Disordered" evidence="2">
    <location>
        <begin position="1"/>
        <end position="80"/>
    </location>
</feature>